<accession>A0A4C1WBS2</accession>
<evidence type="ECO:0000313" key="3">
    <source>
        <dbReference type="Proteomes" id="UP000299102"/>
    </source>
</evidence>
<reference evidence="2 3" key="1">
    <citation type="journal article" date="2019" name="Commun. Biol.">
        <title>The bagworm genome reveals a unique fibroin gene that provides high tensile strength.</title>
        <authorList>
            <person name="Kono N."/>
            <person name="Nakamura H."/>
            <person name="Ohtoshi R."/>
            <person name="Tomita M."/>
            <person name="Numata K."/>
            <person name="Arakawa K."/>
        </authorList>
    </citation>
    <scope>NUCLEOTIDE SEQUENCE [LARGE SCALE GENOMIC DNA]</scope>
</reference>
<dbReference type="EMBL" id="BGZK01000531">
    <property type="protein sequence ID" value="GBP48836.1"/>
    <property type="molecule type" value="Genomic_DNA"/>
</dbReference>
<gene>
    <name evidence="2" type="ORF">EVAR_8444_1</name>
</gene>
<dbReference type="AlphaFoldDB" id="A0A4C1WBS2"/>
<feature type="compositionally biased region" description="Low complexity" evidence="1">
    <location>
        <begin position="59"/>
        <end position="73"/>
    </location>
</feature>
<protein>
    <submittedName>
        <fullName evidence="2">Uncharacterized protein</fullName>
    </submittedName>
</protein>
<comment type="caution">
    <text evidence="2">The sequence shown here is derived from an EMBL/GenBank/DDBJ whole genome shotgun (WGS) entry which is preliminary data.</text>
</comment>
<proteinExistence type="predicted"/>
<keyword evidence="3" id="KW-1185">Reference proteome</keyword>
<dbReference type="Proteomes" id="UP000299102">
    <property type="component" value="Unassembled WGS sequence"/>
</dbReference>
<sequence length="125" mass="13460">MTVSPWMGGSHPSPAFQYSIRILGEHRATASGGSVRAMHYSAHVYCRRVFRGDKRISRAARPARWPASRASAKPRGHIENGLGPPPCALPLPRSDMPHPPAPPTPSAGRYIDSHAKPRTPAAVAL</sequence>
<name>A0A4C1WBS2_EUMVA</name>
<organism evidence="2 3">
    <name type="scientific">Eumeta variegata</name>
    <name type="common">Bagworm moth</name>
    <name type="synonym">Eumeta japonica</name>
    <dbReference type="NCBI Taxonomy" id="151549"/>
    <lineage>
        <taxon>Eukaryota</taxon>
        <taxon>Metazoa</taxon>
        <taxon>Ecdysozoa</taxon>
        <taxon>Arthropoda</taxon>
        <taxon>Hexapoda</taxon>
        <taxon>Insecta</taxon>
        <taxon>Pterygota</taxon>
        <taxon>Neoptera</taxon>
        <taxon>Endopterygota</taxon>
        <taxon>Lepidoptera</taxon>
        <taxon>Glossata</taxon>
        <taxon>Ditrysia</taxon>
        <taxon>Tineoidea</taxon>
        <taxon>Psychidae</taxon>
        <taxon>Oiketicinae</taxon>
        <taxon>Eumeta</taxon>
    </lineage>
</organism>
<evidence type="ECO:0000256" key="1">
    <source>
        <dbReference type="SAM" id="MobiDB-lite"/>
    </source>
</evidence>
<feature type="region of interest" description="Disordered" evidence="1">
    <location>
        <begin position="58"/>
        <end position="125"/>
    </location>
</feature>
<evidence type="ECO:0000313" key="2">
    <source>
        <dbReference type="EMBL" id="GBP48836.1"/>
    </source>
</evidence>